<feature type="non-terminal residue" evidence="2">
    <location>
        <position position="1"/>
    </location>
</feature>
<feature type="region of interest" description="Disordered" evidence="1">
    <location>
        <begin position="73"/>
        <end position="95"/>
    </location>
</feature>
<organism evidence="2">
    <name type="scientific">Arion vulgaris</name>
    <dbReference type="NCBI Taxonomy" id="1028688"/>
    <lineage>
        <taxon>Eukaryota</taxon>
        <taxon>Metazoa</taxon>
        <taxon>Spiralia</taxon>
        <taxon>Lophotrochozoa</taxon>
        <taxon>Mollusca</taxon>
        <taxon>Gastropoda</taxon>
        <taxon>Heterobranchia</taxon>
        <taxon>Euthyneura</taxon>
        <taxon>Panpulmonata</taxon>
        <taxon>Eupulmonata</taxon>
        <taxon>Stylommatophora</taxon>
        <taxon>Helicina</taxon>
        <taxon>Arionoidea</taxon>
        <taxon>Arionidae</taxon>
        <taxon>Arion</taxon>
    </lineage>
</organism>
<sequence>SKLSKQDVSVAPLLKTVLHKDMSRSTYSVATNRSVTSYRKSNLNIPASPTVNQSKYSFGPAVLADTFYTPSPGSTPMAHSPLASNPFSSQDQVDQ</sequence>
<proteinExistence type="predicted"/>
<feature type="non-terminal residue" evidence="2">
    <location>
        <position position="95"/>
    </location>
</feature>
<protein>
    <submittedName>
        <fullName evidence="2">Uncharacterized protein</fullName>
    </submittedName>
</protein>
<accession>A0A0B6XTX7</accession>
<evidence type="ECO:0000256" key="1">
    <source>
        <dbReference type="SAM" id="MobiDB-lite"/>
    </source>
</evidence>
<dbReference type="EMBL" id="HACG01000577">
    <property type="protein sequence ID" value="CEK47442.1"/>
    <property type="molecule type" value="Transcribed_RNA"/>
</dbReference>
<dbReference type="AlphaFoldDB" id="A0A0B6XTX7"/>
<feature type="compositionally biased region" description="Polar residues" evidence="1">
    <location>
        <begin position="82"/>
        <end position="95"/>
    </location>
</feature>
<evidence type="ECO:0000313" key="2">
    <source>
        <dbReference type="EMBL" id="CEK47442.1"/>
    </source>
</evidence>
<reference evidence="2" key="1">
    <citation type="submission" date="2014-12" db="EMBL/GenBank/DDBJ databases">
        <title>Insight into the proteome of Arion vulgaris.</title>
        <authorList>
            <person name="Aradska J."/>
            <person name="Bulat T."/>
            <person name="Smidak R."/>
            <person name="Sarate P."/>
            <person name="Gangsoo J."/>
            <person name="Sialana F."/>
            <person name="Bilban M."/>
            <person name="Lubec G."/>
        </authorList>
    </citation>
    <scope>NUCLEOTIDE SEQUENCE</scope>
    <source>
        <tissue evidence="2">Skin</tissue>
    </source>
</reference>
<gene>
    <name evidence="2" type="primary">ORF1379</name>
</gene>
<name>A0A0B6XTX7_9EUPU</name>